<sequence length="189" mass="22667">MPLNFDLEAIRKEFNCINYFETGLWDPRTDVSSKIALRSNFKKVYCIELQNKWVELGKEIFKDEIESKRYVLILDDSTNMKHYFNNNDFEDRTMFFLDAHVDNENIHNYKKKCPLFEELDAIQTLKRKDHIILVDDLRMLAHPFPWGEDSYGDINFTRMIMNKILSINPNYNFRLLDGYIKNDVLMAYI</sequence>
<accession>A0A6C0DUP3</accession>
<proteinExistence type="predicted"/>
<evidence type="ECO:0000313" key="1">
    <source>
        <dbReference type="EMBL" id="QHT20344.1"/>
    </source>
</evidence>
<evidence type="ECO:0008006" key="2">
    <source>
        <dbReference type="Google" id="ProtNLM"/>
    </source>
</evidence>
<dbReference type="AlphaFoldDB" id="A0A6C0DUP3"/>
<reference evidence="1" key="1">
    <citation type="journal article" date="2020" name="Nature">
        <title>Giant virus diversity and host interactions through global metagenomics.</title>
        <authorList>
            <person name="Schulz F."/>
            <person name="Roux S."/>
            <person name="Paez-Espino D."/>
            <person name="Jungbluth S."/>
            <person name="Walsh D.A."/>
            <person name="Denef V.J."/>
            <person name="McMahon K.D."/>
            <person name="Konstantinidis K.T."/>
            <person name="Eloe-Fadrosh E.A."/>
            <person name="Kyrpides N.C."/>
            <person name="Woyke T."/>
        </authorList>
    </citation>
    <scope>NUCLEOTIDE SEQUENCE</scope>
    <source>
        <strain evidence="1">GVMAG-M-3300023174-60</strain>
    </source>
</reference>
<name>A0A6C0DUP3_9ZZZZ</name>
<organism evidence="1">
    <name type="scientific">viral metagenome</name>
    <dbReference type="NCBI Taxonomy" id="1070528"/>
    <lineage>
        <taxon>unclassified sequences</taxon>
        <taxon>metagenomes</taxon>
        <taxon>organismal metagenomes</taxon>
    </lineage>
</organism>
<dbReference type="EMBL" id="MN739677">
    <property type="protein sequence ID" value="QHT20344.1"/>
    <property type="molecule type" value="Genomic_DNA"/>
</dbReference>
<protein>
    <recommendedName>
        <fullName evidence="2">Methyltransferase</fullName>
    </recommendedName>
</protein>